<comment type="pathway">
    <text evidence="8">Amino-acid metabolism; tryptophan metabolism.</text>
</comment>
<dbReference type="InterPro" id="IPR036250">
    <property type="entry name" value="AcylCo_DH-like_C"/>
</dbReference>
<dbReference type="InterPro" id="IPR037069">
    <property type="entry name" value="AcylCoA_DH/ox_N_sf"/>
</dbReference>
<proteinExistence type="inferred from homology"/>
<dbReference type="InterPro" id="IPR006089">
    <property type="entry name" value="Acyl-CoA_DH_CS"/>
</dbReference>
<dbReference type="Gene3D" id="1.20.140.10">
    <property type="entry name" value="Butyryl-CoA Dehydrogenase, subunit A, domain 3"/>
    <property type="match status" value="1"/>
</dbReference>
<dbReference type="FunFam" id="2.40.110.10:FF:000008">
    <property type="entry name" value="Glutaryl-CoA dehydrogenase, mitochondrial"/>
    <property type="match status" value="1"/>
</dbReference>
<dbReference type="STRING" id="416944.SAMN05421548_105173"/>
<dbReference type="Proteomes" id="UP000198908">
    <property type="component" value="Unassembled WGS sequence"/>
</dbReference>
<evidence type="ECO:0000256" key="2">
    <source>
        <dbReference type="ARBA" id="ARBA00009347"/>
    </source>
</evidence>
<dbReference type="Gene3D" id="2.40.110.10">
    <property type="entry name" value="Butyryl-CoA Dehydrogenase, subunit A, domain 2"/>
    <property type="match status" value="1"/>
</dbReference>
<dbReference type="SUPFAM" id="SSF47203">
    <property type="entry name" value="Acyl-CoA dehydrogenase C-terminal domain-like"/>
    <property type="match status" value="1"/>
</dbReference>
<dbReference type="GO" id="GO:0046949">
    <property type="term" value="P:fatty-acyl-CoA biosynthetic process"/>
    <property type="evidence" value="ECO:0007669"/>
    <property type="project" value="TreeGrafter"/>
</dbReference>
<evidence type="ECO:0000256" key="3">
    <source>
        <dbReference type="ARBA" id="ARBA00022630"/>
    </source>
</evidence>
<accession>A0A1G6KCA0</accession>
<dbReference type="OrthoDB" id="9770681at2"/>
<gene>
    <name evidence="14" type="ORF">SAMN05421548_105173</name>
</gene>
<evidence type="ECO:0000256" key="6">
    <source>
        <dbReference type="ARBA" id="ARBA00023002"/>
    </source>
</evidence>
<dbReference type="GO" id="GO:0033539">
    <property type="term" value="P:fatty acid beta-oxidation using acyl-CoA dehydrogenase"/>
    <property type="evidence" value="ECO:0007669"/>
    <property type="project" value="TreeGrafter"/>
</dbReference>
<dbReference type="Pfam" id="PF00441">
    <property type="entry name" value="Acyl-CoA_dh_1"/>
    <property type="match status" value="1"/>
</dbReference>
<sequence length="396" mass="43387">MAAHAQFHWEDPLLLDQQLTEEERMVRDAAAAYAQDKLAPRVLEAFRHEKTDASIFREMGEVGLLGPTIPEQYGGPGLNYVSYGLIAREVERVDSGYRSMMSVQSSLVMVPIFEFGSEAQKQKYLPKLASGEWIGCFGLTEPNHGSDPGSMVTRAKKVNGGYSLSGAKMWITNSPIADVFVVWAKLEEDGKDDIRGFILEKGWKGLSAPAIHGKVGLRASITGEIVLDEVFVPEENIMPGVKGLRGPFTCLNSARYGIAWGALGAAESCWHTARQYVLDRKQFGRPLAANQLIQKKLADMQTEITLGLQGCLRLGRMKDEGTAAVEITSIMKRNSCGKSLDIARLARDMLGGNGISDEFGVARHLVNLEVVNTYEGTHDIHALILGRAQTGIQAFF</sequence>
<comment type="cofactor">
    <cofactor evidence="1">
        <name>FAD</name>
        <dbReference type="ChEBI" id="CHEBI:57692"/>
    </cofactor>
</comment>
<keyword evidence="5" id="KW-0809">Transit peptide</keyword>
<evidence type="ECO:0000256" key="4">
    <source>
        <dbReference type="ARBA" id="ARBA00022827"/>
    </source>
</evidence>
<dbReference type="InterPro" id="IPR006091">
    <property type="entry name" value="Acyl-CoA_Oxase/DH_mid-dom"/>
</dbReference>
<dbReference type="GO" id="GO:0050660">
    <property type="term" value="F:flavin adenine dinucleotide binding"/>
    <property type="evidence" value="ECO:0007669"/>
    <property type="project" value="InterPro"/>
</dbReference>
<dbReference type="PROSITE" id="PS00073">
    <property type="entry name" value="ACYL_COA_DH_2"/>
    <property type="match status" value="1"/>
</dbReference>
<organism evidence="14 15">
    <name type="scientific">Paraburkholderia lycopersici</name>
    <dbReference type="NCBI Taxonomy" id="416944"/>
    <lineage>
        <taxon>Bacteria</taxon>
        <taxon>Pseudomonadati</taxon>
        <taxon>Pseudomonadota</taxon>
        <taxon>Betaproteobacteria</taxon>
        <taxon>Burkholderiales</taxon>
        <taxon>Burkholderiaceae</taxon>
        <taxon>Paraburkholderia</taxon>
    </lineage>
</organism>
<dbReference type="FunFam" id="1.20.140.10:FF:000006">
    <property type="entry name" value="Glutaryl-CoA dehydrogenase, mitochondrial"/>
    <property type="match status" value="1"/>
</dbReference>
<keyword evidence="4" id="KW-0274">FAD</keyword>
<evidence type="ECO:0000259" key="13">
    <source>
        <dbReference type="Pfam" id="PF02771"/>
    </source>
</evidence>
<dbReference type="InterPro" id="IPR052033">
    <property type="entry name" value="Glutaryl-CoA_DH_mitochondrial"/>
</dbReference>
<comment type="pathway">
    <text evidence="7">Amino-acid metabolism; lysine degradation.</text>
</comment>
<name>A0A1G6KCA0_9BURK</name>
<dbReference type="GO" id="GO:0004361">
    <property type="term" value="F:glutaryl-CoA dehydrogenase activity"/>
    <property type="evidence" value="ECO:0007669"/>
    <property type="project" value="UniProtKB-EC"/>
</dbReference>
<dbReference type="AlphaFoldDB" id="A0A1G6KCA0"/>
<evidence type="ECO:0000256" key="7">
    <source>
        <dbReference type="ARBA" id="ARBA00037899"/>
    </source>
</evidence>
<dbReference type="InterPro" id="IPR009075">
    <property type="entry name" value="AcylCo_DH/oxidase_C"/>
</dbReference>
<keyword evidence="15" id="KW-1185">Reference proteome</keyword>
<dbReference type="FunFam" id="1.10.540.10:FF:000003">
    <property type="entry name" value="glutaryl-CoA dehydrogenase, mitochondrial"/>
    <property type="match status" value="1"/>
</dbReference>
<feature type="domain" description="Acyl-CoA dehydrogenase/oxidase C-terminal" evidence="11">
    <location>
        <begin position="243"/>
        <end position="388"/>
    </location>
</feature>
<dbReference type="Pfam" id="PF02770">
    <property type="entry name" value="Acyl-CoA_dh_M"/>
    <property type="match status" value="1"/>
</dbReference>
<dbReference type="InterPro" id="IPR009100">
    <property type="entry name" value="AcylCoA_DH/oxidase_NM_dom_sf"/>
</dbReference>
<reference evidence="15" key="1">
    <citation type="submission" date="2016-09" db="EMBL/GenBank/DDBJ databases">
        <authorList>
            <person name="Varghese N."/>
            <person name="Submissions S."/>
        </authorList>
    </citation>
    <scope>NUCLEOTIDE SEQUENCE [LARGE SCALE GENOMIC DNA]</scope>
    <source>
        <strain evidence="15">TNe-862</strain>
    </source>
</reference>
<feature type="domain" description="Acyl-CoA dehydrogenase/oxidase N-terminal" evidence="13">
    <location>
        <begin position="20"/>
        <end position="132"/>
    </location>
</feature>
<dbReference type="PANTHER" id="PTHR42807">
    <property type="entry name" value="GLUTARYL-COA DEHYDROGENASE, MITOCHONDRIAL"/>
    <property type="match status" value="1"/>
</dbReference>
<dbReference type="EC" id="1.3.8.6" evidence="9"/>
<evidence type="ECO:0000259" key="11">
    <source>
        <dbReference type="Pfam" id="PF00441"/>
    </source>
</evidence>
<keyword evidence="3" id="KW-0285">Flavoprotein</keyword>
<dbReference type="RefSeq" id="WP_091996231.1">
    <property type="nucleotide sequence ID" value="NZ_FMYQ01000005.1"/>
</dbReference>
<keyword evidence="6" id="KW-0560">Oxidoreductase</keyword>
<evidence type="ECO:0000256" key="10">
    <source>
        <dbReference type="ARBA" id="ARBA00049493"/>
    </source>
</evidence>
<dbReference type="PANTHER" id="PTHR42807:SF1">
    <property type="entry name" value="GLUTARYL-COA DEHYDROGENASE, MITOCHONDRIAL"/>
    <property type="match status" value="1"/>
</dbReference>
<dbReference type="InterPro" id="IPR013786">
    <property type="entry name" value="AcylCoA_DH/ox_N"/>
</dbReference>
<dbReference type="CDD" id="cd01151">
    <property type="entry name" value="GCD"/>
    <property type="match status" value="1"/>
</dbReference>
<dbReference type="InterPro" id="IPR046373">
    <property type="entry name" value="Acyl-CoA_Oxase/DH_mid-dom_sf"/>
</dbReference>
<dbReference type="Gene3D" id="1.10.540.10">
    <property type="entry name" value="Acyl-CoA dehydrogenase/oxidase, N-terminal domain"/>
    <property type="match status" value="1"/>
</dbReference>
<comment type="catalytic activity">
    <reaction evidence="10">
        <text>glutaryl-CoA + oxidized [electron-transfer flavoprotein] + 2 H(+) = (2E)-butenoyl-CoA + reduced [electron-transfer flavoprotein] + CO2</text>
        <dbReference type="Rhea" id="RHEA:13389"/>
        <dbReference type="Rhea" id="RHEA-COMP:10685"/>
        <dbReference type="Rhea" id="RHEA-COMP:10686"/>
        <dbReference type="ChEBI" id="CHEBI:15378"/>
        <dbReference type="ChEBI" id="CHEBI:16526"/>
        <dbReference type="ChEBI" id="CHEBI:57332"/>
        <dbReference type="ChEBI" id="CHEBI:57378"/>
        <dbReference type="ChEBI" id="CHEBI:57692"/>
        <dbReference type="ChEBI" id="CHEBI:58307"/>
        <dbReference type="EC" id="1.3.8.6"/>
    </reaction>
</comment>
<evidence type="ECO:0000256" key="9">
    <source>
        <dbReference type="ARBA" id="ARBA00039033"/>
    </source>
</evidence>
<feature type="domain" description="Acyl-CoA oxidase/dehydrogenase middle" evidence="12">
    <location>
        <begin position="136"/>
        <end position="230"/>
    </location>
</feature>
<dbReference type="GO" id="GO:0000062">
    <property type="term" value="F:fatty-acyl-CoA binding"/>
    <property type="evidence" value="ECO:0007669"/>
    <property type="project" value="TreeGrafter"/>
</dbReference>
<dbReference type="Pfam" id="PF02771">
    <property type="entry name" value="Acyl-CoA_dh_N"/>
    <property type="match status" value="1"/>
</dbReference>
<evidence type="ECO:0000313" key="15">
    <source>
        <dbReference type="Proteomes" id="UP000198908"/>
    </source>
</evidence>
<evidence type="ECO:0000313" key="14">
    <source>
        <dbReference type="EMBL" id="SDC28583.1"/>
    </source>
</evidence>
<evidence type="ECO:0000256" key="8">
    <source>
        <dbReference type="ARBA" id="ARBA00037927"/>
    </source>
</evidence>
<evidence type="ECO:0000256" key="5">
    <source>
        <dbReference type="ARBA" id="ARBA00022946"/>
    </source>
</evidence>
<comment type="similarity">
    <text evidence="2">Belongs to the acyl-CoA dehydrogenase family.</text>
</comment>
<dbReference type="EMBL" id="FMYQ01000005">
    <property type="protein sequence ID" value="SDC28583.1"/>
    <property type="molecule type" value="Genomic_DNA"/>
</dbReference>
<protein>
    <recommendedName>
        <fullName evidence="9">glutaryl-CoA dehydrogenase (ETF)</fullName>
        <ecNumber evidence="9">1.3.8.6</ecNumber>
    </recommendedName>
</protein>
<evidence type="ECO:0000256" key="1">
    <source>
        <dbReference type="ARBA" id="ARBA00001974"/>
    </source>
</evidence>
<evidence type="ECO:0000259" key="12">
    <source>
        <dbReference type="Pfam" id="PF02770"/>
    </source>
</evidence>
<dbReference type="SUPFAM" id="SSF56645">
    <property type="entry name" value="Acyl-CoA dehydrogenase NM domain-like"/>
    <property type="match status" value="1"/>
</dbReference>